<dbReference type="STRING" id="336963.C4JV66"/>
<proteinExistence type="predicted"/>
<protein>
    <submittedName>
        <fullName evidence="2">Uncharacterized protein</fullName>
    </submittedName>
</protein>
<dbReference type="KEGG" id="ure:UREG_06458"/>
<reference evidence="3" key="1">
    <citation type="journal article" date="2009" name="Genome Res.">
        <title>Comparative genomic analyses of the human fungal pathogens Coccidioides and their relatives.</title>
        <authorList>
            <person name="Sharpton T.J."/>
            <person name="Stajich J.E."/>
            <person name="Rounsley S.D."/>
            <person name="Gardner M.J."/>
            <person name="Wortman J.R."/>
            <person name="Jordar V.S."/>
            <person name="Maiti R."/>
            <person name="Kodira C.D."/>
            <person name="Neafsey D.E."/>
            <person name="Zeng Q."/>
            <person name="Hung C.-Y."/>
            <person name="McMahan C."/>
            <person name="Muszewska A."/>
            <person name="Grynberg M."/>
            <person name="Mandel M.A."/>
            <person name="Kellner E.M."/>
            <person name="Barker B.M."/>
            <person name="Galgiani J.N."/>
            <person name="Orbach M.J."/>
            <person name="Kirkland T.N."/>
            <person name="Cole G.T."/>
            <person name="Henn M.R."/>
            <person name="Birren B.W."/>
            <person name="Taylor J.W."/>
        </authorList>
    </citation>
    <scope>NUCLEOTIDE SEQUENCE [LARGE SCALE GENOMIC DNA]</scope>
    <source>
        <strain evidence="3">UAMH 1704</strain>
    </source>
</reference>
<feature type="region of interest" description="Disordered" evidence="1">
    <location>
        <begin position="27"/>
        <end position="86"/>
    </location>
</feature>
<dbReference type="InParanoid" id="C4JV66"/>
<dbReference type="HOGENOM" id="CLU_2499566_0_0_1"/>
<organism evidence="2 3">
    <name type="scientific">Uncinocarpus reesii (strain UAMH 1704)</name>
    <dbReference type="NCBI Taxonomy" id="336963"/>
    <lineage>
        <taxon>Eukaryota</taxon>
        <taxon>Fungi</taxon>
        <taxon>Dikarya</taxon>
        <taxon>Ascomycota</taxon>
        <taxon>Pezizomycotina</taxon>
        <taxon>Eurotiomycetes</taxon>
        <taxon>Eurotiomycetidae</taxon>
        <taxon>Onygenales</taxon>
        <taxon>Onygenaceae</taxon>
        <taxon>Uncinocarpus</taxon>
    </lineage>
</organism>
<evidence type="ECO:0000256" key="1">
    <source>
        <dbReference type="SAM" id="MobiDB-lite"/>
    </source>
</evidence>
<sequence length="86" mass="9200">MASAITIPSFLLPRAIPKSASSHILLRRTPAKPSASRRCASTSSPKPRVLEKPDKFRPPSHPARRVLSPQCRAAKLPRPAAVGQGA</sequence>
<keyword evidence="3" id="KW-1185">Reference proteome</keyword>
<evidence type="ECO:0000313" key="3">
    <source>
        <dbReference type="Proteomes" id="UP000002058"/>
    </source>
</evidence>
<feature type="compositionally biased region" description="Basic and acidic residues" evidence="1">
    <location>
        <begin position="48"/>
        <end position="57"/>
    </location>
</feature>
<dbReference type="OrthoDB" id="5397827at2759"/>
<dbReference type="VEuPathDB" id="FungiDB:UREG_06458"/>
<dbReference type="EMBL" id="CH476618">
    <property type="protein sequence ID" value="EEP81593.1"/>
    <property type="molecule type" value="Genomic_DNA"/>
</dbReference>
<evidence type="ECO:0000313" key="2">
    <source>
        <dbReference type="EMBL" id="EEP81593.1"/>
    </source>
</evidence>
<gene>
    <name evidence="2" type="ORF">UREG_06458</name>
</gene>
<dbReference type="Proteomes" id="UP000002058">
    <property type="component" value="Unassembled WGS sequence"/>
</dbReference>
<dbReference type="RefSeq" id="XP_002583491.1">
    <property type="nucleotide sequence ID" value="XM_002583445.1"/>
</dbReference>
<name>C4JV66_UNCRE</name>
<dbReference type="GeneID" id="8442890"/>
<accession>C4JV66</accession>
<dbReference type="AlphaFoldDB" id="C4JV66"/>